<dbReference type="EMBL" id="LAVV01013356">
    <property type="protein sequence ID" value="KNZ45713.1"/>
    <property type="molecule type" value="Genomic_DNA"/>
</dbReference>
<proteinExistence type="predicted"/>
<organism evidence="1 2">
    <name type="scientific">Puccinia sorghi</name>
    <dbReference type="NCBI Taxonomy" id="27349"/>
    <lineage>
        <taxon>Eukaryota</taxon>
        <taxon>Fungi</taxon>
        <taxon>Dikarya</taxon>
        <taxon>Basidiomycota</taxon>
        <taxon>Pucciniomycotina</taxon>
        <taxon>Pucciniomycetes</taxon>
        <taxon>Pucciniales</taxon>
        <taxon>Pucciniaceae</taxon>
        <taxon>Puccinia</taxon>
    </lineage>
</organism>
<dbReference type="AlphaFoldDB" id="A0A0L6UAW5"/>
<name>A0A0L6UAW5_9BASI</name>
<feature type="non-terminal residue" evidence="1">
    <location>
        <position position="1"/>
    </location>
</feature>
<keyword evidence="2" id="KW-1185">Reference proteome</keyword>
<dbReference type="OrthoDB" id="2246127at2759"/>
<accession>A0A0L6UAW5</accession>
<evidence type="ECO:0000313" key="1">
    <source>
        <dbReference type="EMBL" id="KNZ45713.1"/>
    </source>
</evidence>
<dbReference type="VEuPathDB" id="FungiDB:VP01_7876g1"/>
<feature type="non-terminal residue" evidence="1">
    <location>
        <position position="247"/>
    </location>
</feature>
<sequence>IQSPGPINKHLIYTVLVNGAFFSKCISSKYKANDSSMKNSDSREFSIYIPGSLLYEHEDLFEVPISDFSLIYSEIVTYNGSSFAAKSGYEILGMISHVFITQNLRFWLIQASDMALLFTAINVGNGFKIIPIPNPWQIRANGKKIICHVPINLFADDTSGNKSKRWNKHVSFCFKLSGLSPMITDMEYNCHFIGTSNVYGPLELAEPIVQELKYIFRNSEPSKLATEGCVGYDYSLQQEVLFMTISL</sequence>
<comment type="caution">
    <text evidence="1">The sequence shown here is derived from an EMBL/GenBank/DDBJ whole genome shotgun (WGS) entry which is preliminary data.</text>
</comment>
<reference evidence="1 2" key="1">
    <citation type="submission" date="2015-08" db="EMBL/GenBank/DDBJ databases">
        <title>Next Generation Sequencing and Analysis of the Genome of Puccinia sorghi L Schw, the Causal Agent of Maize Common Rust.</title>
        <authorList>
            <person name="Rochi L."/>
            <person name="Burguener G."/>
            <person name="Darino M."/>
            <person name="Turjanski A."/>
            <person name="Kreff E."/>
            <person name="Dieguez M.J."/>
            <person name="Sacco F."/>
        </authorList>
    </citation>
    <scope>NUCLEOTIDE SEQUENCE [LARGE SCALE GENOMIC DNA]</scope>
    <source>
        <strain evidence="1 2">RO10H11247</strain>
    </source>
</reference>
<dbReference type="PANTHER" id="PTHR31912">
    <property type="entry name" value="IP13529P"/>
    <property type="match status" value="1"/>
</dbReference>
<protein>
    <submittedName>
        <fullName evidence="1">Uncharacterized protein</fullName>
    </submittedName>
</protein>
<dbReference type="PANTHER" id="PTHR31912:SF34">
    <property type="entry name" value="NOTOCHORD-RELATED PROTEIN"/>
    <property type="match status" value="1"/>
</dbReference>
<dbReference type="STRING" id="27349.A0A0L6UAW5"/>
<gene>
    <name evidence="1" type="ORF">VP01_7876g1</name>
</gene>
<dbReference type="Proteomes" id="UP000037035">
    <property type="component" value="Unassembled WGS sequence"/>
</dbReference>
<evidence type="ECO:0000313" key="2">
    <source>
        <dbReference type="Proteomes" id="UP000037035"/>
    </source>
</evidence>